<keyword evidence="2" id="KW-1185">Reference proteome</keyword>
<dbReference type="EMBL" id="JAAXLA010000060">
    <property type="protein sequence ID" value="NMI00612.1"/>
    <property type="molecule type" value="Genomic_DNA"/>
</dbReference>
<accession>A0ABX1SGC0</accession>
<dbReference type="Proteomes" id="UP000820669">
    <property type="component" value="Unassembled WGS sequence"/>
</dbReference>
<reference evidence="1 2" key="1">
    <citation type="submission" date="2020-04" db="EMBL/GenBank/DDBJ databases">
        <authorList>
            <person name="Klaysubun C."/>
            <person name="Duangmal K."/>
            <person name="Lipun K."/>
        </authorList>
    </citation>
    <scope>NUCLEOTIDE SEQUENCE [LARGE SCALE GENOMIC DNA]</scope>
    <source>
        <strain evidence="1 2">K10HN5</strain>
    </source>
</reference>
<organism evidence="1 2">
    <name type="scientific">Pseudonocardia acidicola</name>
    <dbReference type="NCBI Taxonomy" id="2724939"/>
    <lineage>
        <taxon>Bacteria</taxon>
        <taxon>Bacillati</taxon>
        <taxon>Actinomycetota</taxon>
        <taxon>Actinomycetes</taxon>
        <taxon>Pseudonocardiales</taxon>
        <taxon>Pseudonocardiaceae</taxon>
        <taxon>Pseudonocardia</taxon>
    </lineage>
</organism>
<evidence type="ECO:0000313" key="2">
    <source>
        <dbReference type="Proteomes" id="UP000820669"/>
    </source>
</evidence>
<gene>
    <name evidence="1" type="ORF">HF526_25370</name>
</gene>
<proteinExistence type="predicted"/>
<name>A0ABX1SGC0_9PSEU</name>
<comment type="caution">
    <text evidence="1">The sequence shown here is derived from an EMBL/GenBank/DDBJ whole genome shotgun (WGS) entry which is preliminary data.</text>
</comment>
<protein>
    <submittedName>
        <fullName evidence="1">Uncharacterized protein</fullName>
    </submittedName>
</protein>
<dbReference type="RefSeq" id="WP_169384078.1">
    <property type="nucleotide sequence ID" value="NZ_JAAXLA010000060.1"/>
</dbReference>
<sequence length="245" mass="25165">MTSTRLLCVAVDLEGFSRRSLAEQESAQDRIADLLDAAWLAGDVPADAITRRQTGDGELTLLDVAGAESEVLAAFIGALRAGLTAANGAAGPCHRMRLRVAAHAGSAVAGPNGFAGHAVIRTCRLVDCAPLHALLAENPDADLGLIVSDSLFEDVVSVGTGGALAAREFQPVLVVDAAKRFSAHAWLHIGGPANGATCAVHAREPAEPARLRIDIADGGHVGTILQVGEVHGGLSLGHVPRSPRP</sequence>
<evidence type="ECO:0000313" key="1">
    <source>
        <dbReference type="EMBL" id="NMI00612.1"/>
    </source>
</evidence>